<dbReference type="InterPro" id="IPR021205">
    <property type="entry name" value="Lanti_perm_SpaE/MutE/EpiE-like"/>
</dbReference>
<feature type="transmembrane region" description="Helical" evidence="1">
    <location>
        <begin position="46"/>
        <end position="64"/>
    </location>
</feature>
<dbReference type="NCBIfam" id="TIGR03732">
    <property type="entry name" value="lanti_perm_MutE"/>
    <property type="match status" value="1"/>
</dbReference>
<accession>A0A447Z4U9</accession>
<name>A0A447Z4U9_9STRE</name>
<keyword evidence="1" id="KW-0812">Transmembrane</keyword>
<dbReference type="KEGG" id="svf:NCTC3166_01049"/>
<feature type="transmembrane region" description="Helical" evidence="1">
    <location>
        <begin position="155"/>
        <end position="176"/>
    </location>
</feature>
<evidence type="ECO:0000256" key="1">
    <source>
        <dbReference type="SAM" id="Phobius"/>
    </source>
</evidence>
<proteinExistence type="predicted"/>
<evidence type="ECO:0000313" key="3">
    <source>
        <dbReference type="Proteomes" id="UP000270025"/>
    </source>
</evidence>
<dbReference type="Proteomes" id="UP000270025">
    <property type="component" value="Chromosome"/>
</dbReference>
<evidence type="ECO:0000313" key="2">
    <source>
        <dbReference type="EMBL" id="VED67229.1"/>
    </source>
</evidence>
<reference evidence="2 3" key="1">
    <citation type="submission" date="2018-12" db="EMBL/GenBank/DDBJ databases">
        <authorList>
            <consortium name="Pathogen Informatics"/>
        </authorList>
    </citation>
    <scope>NUCLEOTIDE SEQUENCE [LARGE SCALE GENOMIC DNA]</scope>
    <source>
        <strain evidence="2 3">NCTC3166</strain>
    </source>
</reference>
<organism evidence="2 3">
    <name type="scientific">Streptococcus viridans</name>
    <dbReference type="NCBI Taxonomy" id="78535"/>
    <lineage>
        <taxon>Bacteria</taxon>
        <taxon>Bacillati</taxon>
        <taxon>Bacillota</taxon>
        <taxon>Bacilli</taxon>
        <taxon>Lactobacillales</taxon>
        <taxon>Streptococcaceae</taxon>
        <taxon>Streptococcus</taxon>
    </lineage>
</organism>
<dbReference type="AlphaFoldDB" id="A0A447Z4U9"/>
<gene>
    <name evidence="2" type="ORF">NCTC3166_01049</name>
</gene>
<feature type="transmembrane region" description="Helical" evidence="1">
    <location>
        <begin position="218"/>
        <end position="240"/>
    </location>
</feature>
<feature type="transmembrane region" description="Helical" evidence="1">
    <location>
        <begin position="123"/>
        <end position="143"/>
    </location>
</feature>
<dbReference type="CDD" id="cd21807">
    <property type="entry name" value="ABC-2_lan_permease_MutE_EpiE-like"/>
    <property type="match status" value="1"/>
</dbReference>
<keyword evidence="1" id="KW-1133">Transmembrane helix</keyword>
<keyword evidence="3" id="KW-1185">Reference proteome</keyword>
<keyword evidence="1" id="KW-0472">Membrane</keyword>
<dbReference type="RefSeq" id="WP_126404238.1">
    <property type="nucleotide sequence ID" value="NZ_LR134266.1"/>
</dbReference>
<dbReference type="EMBL" id="LR134266">
    <property type="protein sequence ID" value="VED67229.1"/>
    <property type="molecule type" value="Genomic_DNA"/>
</dbReference>
<protein>
    <submittedName>
        <fullName evidence="2">Protein MutE</fullName>
    </submittedName>
</protein>
<sequence>MKNYIFAENLKHKHSFLLKILLIAPIIALLNAFVLMPSYFSTNAYNWWYVILMPATFALIPAMMHRKEERKLNYRAIFPLNIDLKKIWISKILTASIYLSITAILHMLGVFVFQFFIGEQLTGNYASTTLLFASVLLVITNIWQVPFCFFLAKKFGFIASIVVNAVLGLVLGILLADGSMWIYCPYSWGIRLMVPVMRILPNGIPTEVSNPMILNTSLLVPCILSICLFTLLTFITAKWFSKQEVK</sequence>
<feature type="transmembrane region" description="Helical" evidence="1">
    <location>
        <begin position="20"/>
        <end position="40"/>
    </location>
</feature>
<feature type="transmembrane region" description="Helical" evidence="1">
    <location>
        <begin position="95"/>
        <end position="117"/>
    </location>
</feature>